<sequence>MTTHEKVATRLEELHGSGYEITDGQPDITGWTIRTRSGRKAGEVDDLLFDPDNGKVRYIVADLDNNELKLDEDRKVLIPIGIAELYTKAASRKRHLDPAFDAYDPANDGNVVYIPTISAQQLDSLPLYEKGHLSRHTEIAIRKILEPADTASREEDEFYRHRHFNEDHFYDRD</sequence>
<name>A0A5B8UXS9_9SPHI</name>
<accession>A0A5B8UXS9</accession>
<dbReference type="Gene3D" id="3.90.50.10">
    <property type="entry name" value="Photosynthetic Reaction Center, subunit H, domain 2"/>
    <property type="match status" value="1"/>
</dbReference>
<dbReference type="InterPro" id="IPR027275">
    <property type="entry name" value="PRC-brl_dom"/>
</dbReference>
<feature type="domain" description="PRC-barrel" evidence="1">
    <location>
        <begin position="26"/>
        <end position="81"/>
    </location>
</feature>
<evidence type="ECO:0000313" key="2">
    <source>
        <dbReference type="EMBL" id="QEC63769.1"/>
    </source>
</evidence>
<protein>
    <submittedName>
        <fullName evidence="2">PRC-barrel domain containing protein</fullName>
    </submittedName>
</protein>
<dbReference type="InterPro" id="IPR011033">
    <property type="entry name" value="PRC_barrel-like_sf"/>
</dbReference>
<dbReference type="EMBL" id="CP042436">
    <property type="protein sequence ID" value="QEC63769.1"/>
    <property type="molecule type" value="Genomic_DNA"/>
</dbReference>
<dbReference type="RefSeq" id="WP_147032343.1">
    <property type="nucleotide sequence ID" value="NZ_CP042436.1"/>
</dbReference>
<evidence type="ECO:0000259" key="1">
    <source>
        <dbReference type="Pfam" id="PF05239"/>
    </source>
</evidence>
<dbReference type="SUPFAM" id="SSF50346">
    <property type="entry name" value="PRC-barrel domain"/>
    <property type="match status" value="1"/>
</dbReference>
<organism evidence="2 3">
    <name type="scientific">Mucilaginibacter ginsenosidivorans</name>
    <dbReference type="NCBI Taxonomy" id="398053"/>
    <lineage>
        <taxon>Bacteria</taxon>
        <taxon>Pseudomonadati</taxon>
        <taxon>Bacteroidota</taxon>
        <taxon>Sphingobacteriia</taxon>
        <taxon>Sphingobacteriales</taxon>
        <taxon>Sphingobacteriaceae</taxon>
        <taxon>Mucilaginibacter</taxon>
    </lineage>
</organism>
<gene>
    <name evidence="2" type="ORF">FRZ54_14715</name>
</gene>
<reference evidence="2 3" key="1">
    <citation type="journal article" date="2017" name="Curr. Microbiol.">
        <title>Mucilaginibacter ginsenosidivorans sp. nov., Isolated from Soil of Ginseng Field.</title>
        <authorList>
            <person name="Kim M.M."/>
            <person name="Siddiqi M.Z."/>
            <person name="Im W.T."/>
        </authorList>
    </citation>
    <scope>NUCLEOTIDE SEQUENCE [LARGE SCALE GENOMIC DNA]</scope>
    <source>
        <strain evidence="2 3">Gsoil 3017</strain>
    </source>
</reference>
<dbReference type="AlphaFoldDB" id="A0A5B8UXS9"/>
<dbReference type="Pfam" id="PF05239">
    <property type="entry name" value="PRC"/>
    <property type="match status" value="1"/>
</dbReference>
<dbReference type="Proteomes" id="UP000321479">
    <property type="component" value="Chromosome"/>
</dbReference>
<proteinExistence type="predicted"/>
<dbReference type="InterPro" id="IPR014747">
    <property type="entry name" value="Bac_photo_RC_H_C"/>
</dbReference>
<dbReference type="GO" id="GO:0030077">
    <property type="term" value="C:plasma membrane light-harvesting complex"/>
    <property type="evidence" value="ECO:0007669"/>
    <property type="project" value="InterPro"/>
</dbReference>
<dbReference type="GO" id="GO:0019684">
    <property type="term" value="P:photosynthesis, light reaction"/>
    <property type="evidence" value="ECO:0007669"/>
    <property type="project" value="InterPro"/>
</dbReference>
<evidence type="ECO:0000313" key="3">
    <source>
        <dbReference type="Proteomes" id="UP000321479"/>
    </source>
</evidence>
<dbReference type="KEGG" id="mgin:FRZ54_14715"/>
<keyword evidence="3" id="KW-1185">Reference proteome</keyword>
<dbReference type="OrthoDB" id="1422173at2"/>